<dbReference type="PANTHER" id="PTHR19879">
    <property type="entry name" value="TRANSCRIPTION INITIATION FACTOR TFIID"/>
    <property type="match status" value="1"/>
</dbReference>
<evidence type="ECO:0000256" key="3">
    <source>
        <dbReference type="PROSITE-ProRule" id="PRU00221"/>
    </source>
</evidence>
<dbReference type="PROSITE" id="PS00678">
    <property type="entry name" value="WD_REPEATS_1"/>
    <property type="match status" value="1"/>
</dbReference>
<dbReference type="InterPro" id="IPR036322">
    <property type="entry name" value="WD40_repeat_dom_sf"/>
</dbReference>
<dbReference type="InterPro" id="IPR019775">
    <property type="entry name" value="WD40_repeat_CS"/>
</dbReference>
<dbReference type="PROSITE" id="PS50294">
    <property type="entry name" value="WD_REPEATS_REGION"/>
    <property type="match status" value="2"/>
</dbReference>
<dbReference type="CDD" id="cd00200">
    <property type="entry name" value="WD40"/>
    <property type="match status" value="1"/>
</dbReference>
<evidence type="ECO:0000313" key="5">
    <source>
        <dbReference type="Proteomes" id="UP001525961"/>
    </source>
</evidence>
<keyword evidence="2" id="KW-0677">Repeat</keyword>
<keyword evidence="5" id="KW-1185">Reference proteome</keyword>
<dbReference type="InterPro" id="IPR015943">
    <property type="entry name" value="WD40/YVTN_repeat-like_dom_sf"/>
</dbReference>
<feature type="repeat" description="WD" evidence="3">
    <location>
        <begin position="291"/>
        <end position="332"/>
    </location>
</feature>
<dbReference type="EMBL" id="JAMXFA010000050">
    <property type="protein sequence ID" value="MCT7981003.1"/>
    <property type="molecule type" value="Genomic_DNA"/>
</dbReference>
<dbReference type="RefSeq" id="WP_261237238.1">
    <property type="nucleotide sequence ID" value="NZ_JAMXFA010000050.1"/>
</dbReference>
<dbReference type="Gene3D" id="2.40.10.10">
    <property type="entry name" value="Trypsin-like serine proteases"/>
    <property type="match status" value="2"/>
</dbReference>
<accession>A0ABT2NEA1</accession>
<feature type="repeat" description="WD" evidence="3">
    <location>
        <begin position="374"/>
        <end position="415"/>
    </location>
</feature>
<gene>
    <name evidence="4" type="ORF">NG792_25075</name>
</gene>
<dbReference type="InterPro" id="IPR009003">
    <property type="entry name" value="Peptidase_S1_PA"/>
</dbReference>
<evidence type="ECO:0000313" key="4">
    <source>
        <dbReference type="EMBL" id="MCT7981003.1"/>
    </source>
</evidence>
<dbReference type="InterPro" id="IPR001680">
    <property type="entry name" value="WD40_rpt"/>
</dbReference>
<dbReference type="Pfam" id="PF13365">
    <property type="entry name" value="Trypsin_2"/>
    <property type="match status" value="1"/>
</dbReference>
<feature type="repeat" description="WD" evidence="3">
    <location>
        <begin position="258"/>
        <end position="290"/>
    </location>
</feature>
<dbReference type="SUPFAM" id="SSF50978">
    <property type="entry name" value="WD40 repeat-like"/>
    <property type="match status" value="1"/>
</dbReference>
<sequence>MNHGFHRFSRMAGMMVGMAIASGGLGPVPVLGRFEGWGLQASASDSSLFNPPLAIEEVTAIAKDMTVFIAGPTSGSGAIVHRQGNVYTVLTTKTVVSGSGPYQVVTSNGRRYSVSPSGVIMLPLVDLAVLQFTSSETYPVAQLAEPSDSQIYLTVATQPQTTLFAAGNLVSTAGMNLSDGYDLLYNSALQSAGSGGPVVDRWGRLIGIQGRFNPESVTASSAIAVSNFLRLAPTVGLNLGWRGSLLSNMIQPATQPRAIALSPDGSLLATDGGYNQIQLWDWQSSQLIYTLSGHNSEVNSLAISPNKQILVSGDQQGQAIIWNLRTGQIANTITRSPSNPITSVAITGNGQTLITGSNQGIELWDINTGRLVLTLPESGEANAIAISPDSRTLVSGHLDNTVKVWNLLNGNLVHTLEAGEPGFIVESVAISPDGQTIAGGTYREIRLWNRERGIRQRTIVAHCDLCYVYDLAFTPEGEAIVSTSEDGTKIWNIAEGTLLRTIDGSAKTLALSGDRTLILGGDTLRIWQFP</sequence>
<evidence type="ECO:0000256" key="2">
    <source>
        <dbReference type="ARBA" id="ARBA00022737"/>
    </source>
</evidence>
<proteinExistence type="predicted"/>
<dbReference type="PROSITE" id="PS50082">
    <property type="entry name" value="WD_REPEATS_2"/>
    <property type="match status" value="3"/>
</dbReference>
<dbReference type="SUPFAM" id="SSF50494">
    <property type="entry name" value="Trypsin-like serine proteases"/>
    <property type="match status" value="1"/>
</dbReference>
<dbReference type="Gene3D" id="2.130.10.10">
    <property type="entry name" value="YVTN repeat-like/Quinoprotein amine dehydrogenase"/>
    <property type="match status" value="3"/>
</dbReference>
<name>A0ABT2NEA1_9CYAN</name>
<dbReference type="SMART" id="SM00320">
    <property type="entry name" value="WD40"/>
    <property type="match status" value="7"/>
</dbReference>
<evidence type="ECO:0000256" key="1">
    <source>
        <dbReference type="ARBA" id="ARBA00022574"/>
    </source>
</evidence>
<dbReference type="Proteomes" id="UP001525961">
    <property type="component" value="Unassembled WGS sequence"/>
</dbReference>
<reference evidence="4 5" key="1">
    <citation type="journal article" date="2022" name="Front. Microbiol.">
        <title>High genomic differentiation and limited gene flow indicate recent cryptic speciation within the genus Laspinema (cyanobacteria).</title>
        <authorList>
            <person name="Stanojkovic A."/>
            <person name="Skoupy S."/>
            <person name="Skaloud P."/>
            <person name="Dvorak P."/>
        </authorList>
    </citation>
    <scope>NUCLEOTIDE SEQUENCE [LARGE SCALE GENOMIC DNA]</scope>
    <source>
        <strain evidence="4 5">D3b</strain>
    </source>
</reference>
<keyword evidence="1 3" id="KW-0853">WD repeat</keyword>
<organism evidence="4 5">
    <name type="scientific">Laspinema olomoucense D3b</name>
    <dbReference type="NCBI Taxonomy" id="2953688"/>
    <lineage>
        <taxon>Bacteria</taxon>
        <taxon>Bacillati</taxon>
        <taxon>Cyanobacteriota</taxon>
        <taxon>Cyanophyceae</taxon>
        <taxon>Oscillatoriophycideae</taxon>
        <taxon>Oscillatoriales</taxon>
        <taxon>Laspinemataceae</taxon>
        <taxon>Laspinema</taxon>
        <taxon>Laspinema olomoucense</taxon>
    </lineage>
</organism>
<comment type="caution">
    <text evidence="4">The sequence shown here is derived from an EMBL/GenBank/DDBJ whole genome shotgun (WGS) entry which is preliminary data.</text>
</comment>
<protein>
    <submittedName>
        <fullName evidence="4">Trypsin-like peptidase domain-containing protein</fullName>
    </submittedName>
</protein>
<dbReference type="InterPro" id="IPR043504">
    <property type="entry name" value="Peptidase_S1_PA_chymotrypsin"/>
</dbReference>
<dbReference type="PANTHER" id="PTHR19879:SF9">
    <property type="entry name" value="TRANSCRIPTION INITIATION FACTOR TFIID SUBUNIT 5"/>
    <property type="match status" value="1"/>
</dbReference>
<dbReference type="Pfam" id="PF00400">
    <property type="entry name" value="WD40"/>
    <property type="match status" value="5"/>
</dbReference>